<protein>
    <submittedName>
        <fullName evidence="3">Phosphopantetheine-binding protein</fullName>
    </submittedName>
</protein>
<dbReference type="Proteomes" id="UP001250181">
    <property type="component" value="Unassembled WGS sequence"/>
</dbReference>
<evidence type="ECO:0000313" key="3">
    <source>
        <dbReference type="EMBL" id="MDT9683123.1"/>
    </source>
</evidence>
<evidence type="ECO:0000259" key="2">
    <source>
        <dbReference type="PROSITE" id="PS50075"/>
    </source>
</evidence>
<dbReference type="Pfam" id="PF00550">
    <property type="entry name" value="PP-binding"/>
    <property type="match status" value="1"/>
</dbReference>
<organism evidence="3 4">
    <name type="scientific">Streptomyces tamarix</name>
    <dbReference type="NCBI Taxonomy" id="3078565"/>
    <lineage>
        <taxon>Bacteria</taxon>
        <taxon>Bacillati</taxon>
        <taxon>Actinomycetota</taxon>
        <taxon>Actinomycetes</taxon>
        <taxon>Kitasatosporales</taxon>
        <taxon>Streptomycetaceae</taxon>
        <taxon>Streptomyces</taxon>
    </lineage>
</organism>
<reference evidence="3 4" key="1">
    <citation type="submission" date="2023-09" db="EMBL/GenBank/DDBJ databases">
        <title>Streptomyces sp. nov.: A antagonism against Alternaria gaisen Producing Streptochlin, Isolated from Tamarix root soil.</title>
        <authorList>
            <person name="Chen Y."/>
        </authorList>
    </citation>
    <scope>NUCLEOTIDE SEQUENCE [LARGE SCALE GENOMIC DNA]</scope>
    <source>
        <strain evidence="3 4">TRM76323</strain>
    </source>
</reference>
<dbReference type="InterPro" id="IPR009081">
    <property type="entry name" value="PP-bd_ACP"/>
</dbReference>
<feature type="domain" description="Carrier" evidence="2">
    <location>
        <begin position="3"/>
        <end position="82"/>
    </location>
</feature>
<gene>
    <name evidence="3" type="ORF">RND61_13725</name>
</gene>
<dbReference type="EMBL" id="JAWCTQ010000014">
    <property type="protein sequence ID" value="MDT9683123.1"/>
    <property type="molecule type" value="Genomic_DNA"/>
</dbReference>
<dbReference type="RefSeq" id="WP_315878200.1">
    <property type="nucleotide sequence ID" value="NZ_JAWCTQ010000014.1"/>
</dbReference>
<accession>A0ABU3QK33</accession>
<name>A0ABU3QK33_9ACTN</name>
<dbReference type="Gene3D" id="1.10.1200.10">
    <property type="entry name" value="ACP-like"/>
    <property type="match status" value="1"/>
</dbReference>
<dbReference type="SUPFAM" id="SSF47336">
    <property type="entry name" value="ACP-like"/>
    <property type="match status" value="1"/>
</dbReference>
<sequence length="83" mass="9221">MPLDRDELIGELKTMYAQVLEYPPEVVTDDIDLEAELGVDSLQHQLVLARAAERWRLTLPPETDAPSPLTPASVADHLLRSTS</sequence>
<keyword evidence="4" id="KW-1185">Reference proteome</keyword>
<evidence type="ECO:0000256" key="1">
    <source>
        <dbReference type="SAM" id="MobiDB-lite"/>
    </source>
</evidence>
<dbReference type="PROSITE" id="PS50075">
    <property type="entry name" value="CARRIER"/>
    <property type="match status" value="1"/>
</dbReference>
<dbReference type="InterPro" id="IPR036736">
    <property type="entry name" value="ACP-like_sf"/>
</dbReference>
<evidence type="ECO:0000313" key="4">
    <source>
        <dbReference type="Proteomes" id="UP001250181"/>
    </source>
</evidence>
<proteinExistence type="predicted"/>
<comment type="caution">
    <text evidence="3">The sequence shown here is derived from an EMBL/GenBank/DDBJ whole genome shotgun (WGS) entry which is preliminary data.</text>
</comment>
<feature type="region of interest" description="Disordered" evidence="1">
    <location>
        <begin position="60"/>
        <end position="83"/>
    </location>
</feature>